<organism evidence="1 2">
    <name type="scientific">Niabella pedocola</name>
    <dbReference type="NCBI Taxonomy" id="1752077"/>
    <lineage>
        <taxon>Bacteria</taxon>
        <taxon>Pseudomonadati</taxon>
        <taxon>Bacteroidota</taxon>
        <taxon>Chitinophagia</taxon>
        <taxon>Chitinophagales</taxon>
        <taxon>Chitinophagaceae</taxon>
        <taxon>Niabella</taxon>
    </lineage>
</organism>
<dbReference type="Proteomes" id="UP001199816">
    <property type="component" value="Unassembled WGS sequence"/>
</dbReference>
<keyword evidence="2" id="KW-1185">Reference proteome</keyword>
<name>A0ABS8PRT2_9BACT</name>
<gene>
    <name evidence="1" type="ORF">LQ567_13535</name>
</gene>
<proteinExistence type="predicted"/>
<dbReference type="RefSeq" id="WP_231005050.1">
    <property type="nucleotide sequence ID" value="NZ_JAJNEC010000005.1"/>
</dbReference>
<protein>
    <submittedName>
        <fullName evidence="1">Uncharacterized protein</fullName>
    </submittedName>
</protein>
<comment type="caution">
    <text evidence="1">The sequence shown here is derived from an EMBL/GenBank/DDBJ whole genome shotgun (WGS) entry which is preliminary data.</text>
</comment>
<accession>A0ABS8PRT2</accession>
<sequence length="78" mass="8706">MCNCGDKRSQLILSSSVAATPGTGMWSDVWFEYTGRSALTVKGFITGRMYRFPERGAVLLVDYRDAAKMLLVPSLKRK</sequence>
<evidence type="ECO:0000313" key="1">
    <source>
        <dbReference type="EMBL" id="MCD2423792.1"/>
    </source>
</evidence>
<reference evidence="1 2" key="1">
    <citation type="submission" date="2021-11" db="EMBL/GenBank/DDBJ databases">
        <title>Genomic of Niabella pedocola.</title>
        <authorList>
            <person name="Wu T."/>
        </authorList>
    </citation>
    <scope>NUCLEOTIDE SEQUENCE [LARGE SCALE GENOMIC DNA]</scope>
    <source>
        <strain evidence="1 2">JCM 31011</strain>
    </source>
</reference>
<evidence type="ECO:0000313" key="2">
    <source>
        <dbReference type="Proteomes" id="UP001199816"/>
    </source>
</evidence>
<dbReference type="EMBL" id="JAJNEC010000005">
    <property type="protein sequence ID" value="MCD2423792.1"/>
    <property type="molecule type" value="Genomic_DNA"/>
</dbReference>